<dbReference type="GO" id="GO:0005886">
    <property type="term" value="C:plasma membrane"/>
    <property type="evidence" value="ECO:0007669"/>
    <property type="project" value="UniProtKB-ARBA"/>
</dbReference>
<feature type="domain" description="Ig-like" evidence="6">
    <location>
        <begin position="22"/>
        <end position="119"/>
    </location>
</feature>
<dbReference type="InterPro" id="IPR036179">
    <property type="entry name" value="Ig-like_dom_sf"/>
</dbReference>
<accession>A0A8C8UQA7</accession>
<evidence type="ECO:0000256" key="3">
    <source>
        <dbReference type="ARBA" id="ARBA00023157"/>
    </source>
</evidence>
<dbReference type="GO" id="GO:0002250">
    <property type="term" value="P:adaptive immune response"/>
    <property type="evidence" value="ECO:0007669"/>
    <property type="project" value="UniProtKB-KW"/>
</dbReference>
<dbReference type="InterPro" id="IPR013783">
    <property type="entry name" value="Ig-like_fold"/>
</dbReference>
<evidence type="ECO:0000259" key="6">
    <source>
        <dbReference type="PROSITE" id="PS50835"/>
    </source>
</evidence>
<dbReference type="Ensembl" id="ENSPEMT00000037365.1">
    <property type="protein sequence ID" value="ENSPEMP00000034972.1"/>
    <property type="gene ID" value="ENSPEMG00000028242.1"/>
</dbReference>
<proteinExistence type="predicted"/>
<dbReference type="FunFam" id="2.60.40.10:FF:000212">
    <property type="entry name" value="Immunoglobulin kappa chain variable 12-38"/>
    <property type="match status" value="1"/>
</dbReference>
<dbReference type="GO" id="GO:0019814">
    <property type="term" value="C:immunoglobulin complex"/>
    <property type="evidence" value="ECO:0007669"/>
    <property type="project" value="UniProtKB-KW"/>
</dbReference>
<dbReference type="InterPro" id="IPR007110">
    <property type="entry name" value="Ig-like_dom"/>
</dbReference>
<protein>
    <recommendedName>
        <fullName evidence="6">Ig-like domain-containing protein</fullName>
    </recommendedName>
</protein>
<keyword evidence="4" id="KW-1280">Immunoglobulin</keyword>
<keyword evidence="1" id="KW-0391">Immunity</keyword>
<keyword evidence="8" id="KW-1185">Reference proteome</keyword>
<dbReference type="GO" id="GO:0005576">
    <property type="term" value="C:extracellular region"/>
    <property type="evidence" value="ECO:0007669"/>
    <property type="project" value="UniProtKB-ARBA"/>
</dbReference>
<dbReference type="AlphaFoldDB" id="A0A8C8UQA7"/>
<dbReference type="GeneTree" id="ENSGT00940000153924"/>
<keyword evidence="2" id="KW-1064">Adaptive immunity</keyword>
<evidence type="ECO:0000313" key="7">
    <source>
        <dbReference type="Ensembl" id="ENSPEMP00000034972.1"/>
    </source>
</evidence>
<evidence type="ECO:0000256" key="2">
    <source>
        <dbReference type="ARBA" id="ARBA00023130"/>
    </source>
</evidence>
<reference evidence="7" key="2">
    <citation type="submission" date="2025-08" db="UniProtKB">
        <authorList>
            <consortium name="Ensembl"/>
        </authorList>
    </citation>
    <scope>IDENTIFICATION</scope>
</reference>
<reference evidence="7 8" key="1">
    <citation type="submission" date="2018-10" db="EMBL/GenBank/DDBJ databases">
        <title>Improved assembly of the deer mouse Peromyscus maniculatus genome.</title>
        <authorList>
            <person name="Lassance J.-M."/>
            <person name="Hoekstra H.E."/>
        </authorList>
    </citation>
    <scope>NUCLEOTIDE SEQUENCE [LARGE SCALE GENOMIC DNA]</scope>
</reference>
<keyword evidence="5" id="KW-0732">Signal</keyword>
<dbReference type="PROSITE" id="PS50835">
    <property type="entry name" value="IG_LIKE"/>
    <property type="match status" value="1"/>
</dbReference>
<dbReference type="InterPro" id="IPR013106">
    <property type="entry name" value="Ig_V-set"/>
</dbReference>
<keyword evidence="3" id="KW-1015">Disulfide bond</keyword>
<dbReference type="InterPro" id="IPR050150">
    <property type="entry name" value="IgV_Light_Chain"/>
</dbReference>
<dbReference type="SUPFAM" id="SSF48726">
    <property type="entry name" value="Immunoglobulin"/>
    <property type="match status" value="1"/>
</dbReference>
<dbReference type="Gene3D" id="2.60.40.10">
    <property type="entry name" value="Immunoglobulins"/>
    <property type="match status" value="1"/>
</dbReference>
<organism evidence="7 8">
    <name type="scientific">Peromyscus maniculatus bairdii</name>
    <name type="common">Prairie deer mouse</name>
    <dbReference type="NCBI Taxonomy" id="230844"/>
    <lineage>
        <taxon>Eukaryota</taxon>
        <taxon>Metazoa</taxon>
        <taxon>Chordata</taxon>
        <taxon>Craniata</taxon>
        <taxon>Vertebrata</taxon>
        <taxon>Euteleostomi</taxon>
        <taxon>Mammalia</taxon>
        <taxon>Eutheria</taxon>
        <taxon>Euarchontoglires</taxon>
        <taxon>Glires</taxon>
        <taxon>Rodentia</taxon>
        <taxon>Myomorpha</taxon>
        <taxon>Muroidea</taxon>
        <taxon>Cricetidae</taxon>
        <taxon>Neotominae</taxon>
        <taxon>Peromyscus</taxon>
    </lineage>
</organism>
<sequence>MRAPTQLLGLLLLWLTGARCEIQLTQSPASLSASLGESVTITCQASQDINRWLAWHQQKPGNPPKLLIHSATSLADGVPSRFSGSRSGTQFSLKISSLQPEDVASYYCQNHNNIPLTVIQVMTKTTQGSRSESLGCHKCSFRFLQLLRVFLFSLCQDLKVNVMFLYRDQINFSVLDLNLFPQASIKIMGMVLLSHMKY</sequence>
<evidence type="ECO:0000313" key="8">
    <source>
        <dbReference type="Proteomes" id="UP000694547"/>
    </source>
</evidence>
<dbReference type="Pfam" id="PF07686">
    <property type="entry name" value="V-set"/>
    <property type="match status" value="1"/>
</dbReference>
<evidence type="ECO:0000256" key="5">
    <source>
        <dbReference type="SAM" id="SignalP"/>
    </source>
</evidence>
<evidence type="ECO:0000256" key="1">
    <source>
        <dbReference type="ARBA" id="ARBA00022859"/>
    </source>
</evidence>
<dbReference type="SMART" id="SM00409">
    <property type="entry name" value="IG"/>
    <property type="match status" value="1"/>
</dbReference>
<name>A0A8C8UQA7_PERMB</name>
<dbReference type="SMART" id="SM00406">
    <property type="entry name" value="IGv"/>
    <property type="match status" value="1"/>
</dbReference>
<feature type="chain" id="PRO_5034218271" description="Ig-like domain-containing protein" evidence="5">
    <location>
        <begin position="21"/>
        <end position="198"/>
    </location>
</feature>
<dbReference type="Proteomes" id="UP000694547">
    <property type="component" value="Chromosome 3"/>
</dbReference>
<reference evidence="7" key="3">
    <citation type="submission" date="2025-09" db="UniProtKB">
        <authorList>
            <consortium name="Ensembl"/>
        </authorList>
    </citation>
    <scope>IDENTIFICATION</scope>
</reference>
<dbReference type="InterPro" id="IPR003599">
    <property type="entry name" value="Ig_sub"/>
</dbReference>
<feature type="signal peptide" evidence="5">
    <location>
        <begin position="1"/>
        <end position="20"/>
    </location>
</feature>
<dbReference type="PANTHER" id="PTHR23267">
    <property type="entry name" value="IMMUNOGLOBULIN LIGHT CHAIN"/>
    <property type="match status" value="1"/>
</dbReference>
<evidence type="ECO:0000256" key="4">
    <source>
        <dbReference type="ARBA" id="ARBA00043265"/>
    </source>
</evidence>